<keyword evidence="13" id="KW-1185">Reference proteome</keyword>
<evidence type="ECO:0000256" key="4">
    <source>
        <dbReference type="ARBA" id="ARBA00022801"/>
    </source>
</evidence>
<name>A0A9E7PP73_9EURY</name>
<reference evidence="12" key="1">
    <citation type="submission" date="2022-04" db="EMBL/GenBank/DDBJ databases">
        <title>Complete genome of Methanoplanus endosymbiosus DSM 3599.</title>
        <authorList>
            <person name="Chen S.-C."/>
            <person name="You Y.-T."/>
            <person name="Zhou Y.-Z."/>
            <person name="Lai M.-C."/>
        </authorList>
    </citation>
    <scope>NUCLEOTIDE SEQUENCE</scope>
    <source>
        <strain evidence="12">DSM 3599</strain>
    </source>
</reference>
<dbReference type="PANTHER" id="PTHR10242:SF2">
    <property type="entry name" value="N-GLYCOSYLASE_DNA LYASE"/>
    <property type="match status" value="1"/>
</dbReference>
<evidence type="ECO:0000256" key="7">
    <source>
        <dbReference type="ARBA" id="ARBA00023268"/>
    </source>
</evidence>
<evidence type="ECO:0000256" key="5">
    <source>
        <dbReference type="ARBA" id="ARBA00023204"/>
    </source>
</evidence>
<feature type="domain" description="HhH-GPD" evidence="11">
    <location>
        <begin position="180"/>
        <end position="334"/>
    </location>
</feature>
<proteinExistence type="inferred from homology"/>
<keyword evidence="3" id="KW-0227">DNA damage</keyword>
<evidence type="ECO:0000256" key="10">
    <source>
        <dbReference type="SAM" id="MobiDB-lite"/>
    </source>
</evidence>
<dbReference type="SUPFAM" id="SSF55945">
    <property type="entry name" value="TATA-box binding protein-like"/>
    <property type="match status" value="1"/>
</dbReference>
<dbReference type="Pfam" id="PF07934">
    <property type="entry name" value="OGG_N"/>
    <property type="match status" value="1"/>
</dbReference>
<evidence type="ECO:0000313" key="13">
    <source>
        <dbReference type="Proteomes" id="UP001060368"/>
    </source>
</evidence>
<dbReference type="RefSeq" id="WP_257744009.1">
    <property type="nucleotide sequence ID" value="NZ_CP096115.1"/>
</dbReference>
<dbReference type="InterPro" id="IPR003265">
    <property type="entry name" value="HhH-GPD_domain"/>
</dbReference>
<dbReference type="Gene3D" id="1.10.340.30">
    <property type="entry name" value="Hypothetical protein, domain 2"/>
    <property type="match status" value="1"/>
</dbReference>
<gene>
    <name evidence="12" type="ORF">L6E24_08925</name>
</gene>
<dbReference type="Gene3D" id="1.10.1670.10">
    <property type="entry name" value="Helix-hairpin-Helix base-excision DNA repair enzymes (C-terminal)"/>
    <property type="match status" value="1"/>
</dbReference>
<keyword evidence="5" id="KW-0234">DNA repair</keyword>
<comment type="similarity">
    <text evidence="1">Belongs to the type-1 OGG1 family.</text>
</comment>
<evidence type="ECO:0000256" key="3">
    <source>
        <dbReference type="ARBA" id="ARBA00022763"/>
    </source>
</evidence>
<dbReference type="InterPro" id="IPR011257">
    <property type="entry name" value="DNA_glycosylase"/>
</dbReference>
<keyword evidence="6 12" id="KW-0456">Lyase</keyword>
<feature type="region of interest" description="Disordered" evidence="10">
    <location>
        <begin position="161"/>
        <end position="182"/>
    </location>
</feature>
<dbReference type="InterPro" id="IPR023170">
    <property type="entry name" value="HhH_base_excis_C"/>
</dbReference>
<dbReference type="CDD" id="cd00056">
    <property type="entry name" value="ENDO3c"/>
    <property type="match status" value="1"/>
</dbReference>
<evidence type="ECO:0000256" key="1">
    <source>
        <dbReference type="ARBA" id="ARBA00010679"/>
    </source>
</evidence>
<evidence type="ECO:0000256" key="8">
    <source>
        <dbReference type="ARBA" id="ARBA00023295"/>
    </source>
</evidence>
<evidence type="ECO:0000256" key="2">
    <source>
        <dbReference type="ARBA" id="ARBA00012720"/>
    </source>
</evidence>
<dbReference type="SUPFAM" id="SSF48150">
    <property type="entry name" value="DNA-glycosylase"/>
    <property type="match status" value="1"/>
</dbReference>
<organism evidence="12 13">
    <name type="scientific">Methanoplanus endosymbiosus</name>
    <dbReference type="NCBI Taxonomy" id="33865"/>
    <lineage>
        <taxon>Archaea</taxon>
        <taxon>Methanobacteriati</taxon>
        <taxon>Methanobacteriota</taxon>
        <taxon>Stenosarchaea group</taxon>
        <taxon>Methanomicrobia</taxon>
        <taxon>Methanomicrobiales</taxon>
        <taxon>Methanomicrobiaceae</taxon>
        <taxon>Methanoplanus</taxon>
    </lineage>
</organism>
<dbReference type="GO" id="GO:0006289">
    <property type="term" value="P:nucleotide-excision repair"/>
    <property type="evidence" value="ECO:0007669"/>
    <property type="project" value="InterPro"/>
</dbReference>
<dbReference type="AlphaFoldDB" id="A0A9E7PP73"/>
<dbReference type="GeneID" id="74307821"/>
<keyword evidence="8" id="KW-0326">Glycosidase</keyword>
<comment type="catalytic activity">
    <reaction evidence="9">
        <text>2'-deoxyribonucleotide-(2'-deoxyribose 5'-phosphate)-2'-deoxyribonucleotide-DNA = a 3'-end 2'-deoxyribonucleotide-(2,3-dehydro-2,3-deoxyribose 5'-phosphate)-DNA + a 5'-end 5'-phospho-2'-deoxyribonucleoside-DNA + H(+)</text>
        <dbReference type="Rhea" id="RHEA:66592"/>
        <dbReference type="Rhea" id="RHEA-COMP:13180"/>
        <dbReference type="Rhea" id="RHEA-COMP:16897"/>
        <dbReference type="Rhea" id="RHEA-COMP:17067"/>
        <dbReference type="ChEBI" id="CHEBI:15378"/>
        <dbReference type="ChEBI" id="CHEBI:136412"/>
        <dbReference type="ChEBI" id="CHEBI:157695"/>
        <dbReference type="ChEBI" id="CHEBI:167181"/>
        <dbReference type="EC" id="4.2.99.18"/>
    </reaction>
</comment>
<dbReference type="GO" id="GO:0006284">
    <property type="term" value="P:base-excision repair"/>
    <property type="evidence" value="ECO:0007669"/>
    <property type="project" value="InterPro"/>
</dbReference>
<dbReference type="InterPro" id="IPR052054">
    <property type="entry name" value="Oxidative_DNA_repair_enzyme"/>
</dbReference>
<keyword evidence="4" id="KW-0378">Hydrolase</keyword>
<evidence type="ECO:0000313" key="12">
    <source>
        <dbReference type="EMBL" id="UUX93875.1"/>
    </source>
</evidence>
<keyword evidence="7" id="KW-0511">Multifunctional enzyme</keyword>
<protein>
    <recommendedName>
        <fullName evidence="2">DNA-(apurinic or apyrimidinic site) lyase</fullName>
        <ecNumber evidence="2">4.2.99.18</ecNumber>
    </recommendedName>
</protein>
<dbReference type="Proteomes" id="UP001060368">
    <property type="component" value="Chromosome"/>
</dbReference>
<evidence type="ECO:0000256" key="9">
    <source>
        <dbReference type="ARBA" id="ARBA00044632"/>
    </source>
</evidence>
<sequence length="334" mass="37011">MDYNQPFNLDDTLSCGQVFRWEKRSSGWFGVAWGKALHVRQIKGGRILEYSGCNEQFLRDYFQLDLNLDRILDSVNKDEHIGSAISEKYGLRLVSQNPWECLITYSCAQNANIPFISRMLANLSSVYGKPLVFDEDLISRENPDTGSDAVAGAEVSSVPDDRMDGGHTCADTASDTDVDTGAASDSGSVAGSSFSFFSYPSAKALSLSCAADVSECSTGYRSANICDTAGRVTENPGWADEIAELGYEQARGKIMEFKGVGPKVADCILLFAFQKFESFPVDVWMRRIMSEFYDVGNPKATLSAYEYDRIRRFAKDYFGDYAGYAQEYLFANRG</sequence>
<dbReference type="GO" id="GO:0003684">
    <property type="term" value="F:damaged DNA binding"/>
    <property type="evidence" value="ECO:0007669"/>
    <property type="project" value="InterPro"/>
</dbReference>
<evidence type="ECO:0000259" key="11">
    <source>
        <dbReference type="SMART" id="SM00478"/>
    </source>
</evidence>
<evidence type="ECO:0000256" key="6">
    <source>
        <dbReference type="ARBA" id="ARBA00023239"/>
    </source>
</evidence>
<dbReference type="EMBL" id="CP096115">
    <property type="protein sequence ID" value="UUX93875.1"/>
    <property type="molecule type" value="Genomic_DNA"/>
</dbReference>
<dbReference type="GO" id="GO:0008534">
    <property type="term" value="F:oxidized purine nucleobase lesion DNA N-glycosylase activity"/>
    <property type="evidence" value="ECO:0007669"/>
    <property type="project" value="InterPro"/>
</dbReference>
<dbReference type="EC" id="4.2.99.18" evidence="2"/>
<dbReference type="KEGG" id="mend:L6E24_08925"/>
<dbReference type="GO" id="GO:0140078">
    <property type="term" value="F:class I DNA-(apurinic or apyrimidinic site) endonuclease activity"/>
    <property type="evidence" value="ECO:0007669"/>
    <property type="project" value="UniProtKB-EC"/>
</dbReference>
<dbReference type="PANTHER" id="PTHR10242">
    <property type="entry name" value="8-OXOGUANINE DNA GLYCOSYLASE"/>
    <property type="match status" value="1"/>
</dbReference>
<dbReference type="Gene3D" id="3.30.310.260">
    <property type="match status" value="1"/>
</dbReference>
<accession>A0A9E7PP73</accession>
<dbReference type="SMART" id="SM00478">
    <property type="entry name" value="ENDO3c"/>
    <property type="match status" value="1"/>
</dbReference>
<dbReference type="InterPro" id="IPR012904">
    <property type="entry name" value="OGG_N"/>
</dbReference>